<sequence length="66" mass="7621">MGVNIIYDEDRRENEEEGKINKAFMLILSAVVTTFNPCHGVLSCKNFKIVIKVPRRLNTIVEVEER</sequence>
<comment type="caution">
    <text evidence="1">The sequence shown here is derived from an EMBL/GenBank/DDBJ whole genome shotgun (WGS) entry which is preliminary data.</text>
</comment>
<proteinExistence type="predicted"/>
<dbReference type="Gramene" id="KZM86194">
    <property type="protein sequence ID" value="KZM86194"/>
    <property type="gene ID" value="DCAR_023328"/>
</dbReference>
<reference evidence="1" key="1">
    <citation type="journal article" date="2016" name="Nat. Genet.">
        <title>A high-quality carrot genome assembly provides new insights into carotenoid accumulation and asterid genome evolution.</title>
        <authorList>
            <person name="Iorizzo M."/>
            <person name="Ellison S."/>
            <person name="Senalik D."/>
            <person name="Zeng P."/>
            <person name="Satapoomin P."/>
            <person name="Huang J."/>
            <person name="Bowman M."/>
            <person name="Iovene M."/>
            <person name="Sanseverino W."/>
            <person name="Cavagnaro P."/>
            <person name="Yildiz M."/>
            <person name="Macko-Podgorni A."/>
            <person name="Moranska E."/>
            <person name="Grzebelus E."/>
            <person name="Grzebelus D."/>
            <person name="Ashrafi H."/>
            <person name="Zheng Z."/>
            <person name="Cheng S."/>
            <person name="Spooner D."/>
            <person name="Van Deynze A."/>
            <person name="Simon P."/>
        </authorList>
    </citation>
    <scope>NUCLEOTIDE SEQUENCE [LARGE SCALE GENOMIC DNA]</scope>
    <source>
        <tissue evidence="1">Leaf</tissue>
    </source>
</reference>
<accession>A0A164SJI5</accession>
<evidence type="ECO:0000313" key="1">
    <source>
        <dbReference type="EMBL" id="KZM86194.1"/>
    </source>
</evidence>
<organism evidence="1">
    <name type="scientific">Daucus carota subsp. sativus</name>
    <name type="common">Carrot</name>
    <dbReference type="NCBI Taxonomy" id="79200"/>
    <lineage>
        <taxon>Eukaryota</taxon>
        <taxon>Viridiplantae</taxon>
        <taxon>Streptophyta</taxon>
        <taxon>Embryophyta</taxon>
        <taxon>Tracheophyta</taxon>
        <taxon>Spermatophyta</taxon>
        <taxon>Magnoliopsida</taxon>
        <taxon>eudicotyledons</taxon>
        <taxon>Gunneridae</taxon>
        <taxon>Pentapetalae</taxon>
        <taxon>asterids</taxon>
        <taxon>campanulids</taxon>
        <taxon>Apiales</taxon>
        <taxon>Apiaceae</taxon>
        <taxon>Apioideae</taxon>
        <taxon>Scandiceae</taxon>
        <taxon>Daucinae</taxon>
        <taxon>Daucus</taxon>
        <taxon>Daucus sect. Daucus</taxon>
    </lineage>
</organism>
<dbReference type="EMBL" id="LNRQ01000007">
    <property type="protein sequence ID" value="KZM86194.1"/>
    <property type="molecule type" value="Genomic_DNA"/>
</dbReference>
<protein>
    <submittedName>
        <fullName evidence="1">Uncharacterized protein</fullName>
    </submittedName>
</protein>
<gene>
    <name evidence="1" type="ORF">DCAR_023328</name>
</gene>
<name>A0A164SJI5_DAUCS</name>
<dbReference type="AlphaFoldDB" id="A0A164SJI5"/>